<dbReference type="PATRIC" id="fig|42253.5.peg.2594"/>
<dbReference type="Proteomes" id="UP000069205">
    <property type="component" value="Chromosome"/>
</dbReference>
<keyword evidence="7" id="KW-1185">Reference proteome</keyword>
<sequence length="411" mass="45554">MDTFAALVLVLSLALLLYTYLGYPVLLALLARVRGARPEAAGDPAPWPTVSIILSAYNEEAVIGRRLVNLLELEYPPERLSIVIGSDGSSDRTCAIVRRFRTPRITLYEFTGRRGKAMVLNDLVSRAGGEIAVFTDANTFFHPSAVKELVRGLHRDPTACAVVGRLELRKTTGTVNPDRAYWRYESRLKELESRFGTLLGANGPIYAIRRARYRPLPPGTIVDDFLIPMLMRLHGGGAVVFRPSAHAWELVPETVHDEFRRRVRIGAGDLLAVRHTWRLLLPRHGMLAVSYWSHKVLRWMGPGLLAAAATSNLFLLDRLWGRGLFAAQLAGYGLAALAPRLRRLPGIGRLAAAARYFVVLNAALAWGFLRCLRGQAGPAWQTTPRTAELAWAAERRVREDAIADQQADRAA</sequence>
<evidence type="ECO:0000313" key="7">
    <source>
        <dbReference type="Proteomes" id="UP000069205"/>
    </source>
</evidence>
<dbReference type="InterPro" id="IPR029044">
    <property type="entry name" value="Nucleotide-diphossugar_trans"/>
</dbReference>
<dbReference type="GO" id="GO:0016757">
    <property type="term" value="F:glycosyltransferase activity"/>
    <property type="evidence" value="ECO:0007669"/>
    <property type="project" value="UniProtKB-KW"/>
</dbReference>
<organism evidence="6 7">
    <name type="scientific">Nitrospira moscoviensis</name>
    <dbReference type="NCBI Taxonomy" id="42253"/>
    <lineage>
        <taxon>Bacteria</taxon>
        <taxon>Pseudomonadati</taxon>
        <taxon>Nitrospirota</taxon>
        <taxon>Nitrospiria</taxon>
        <taxon>Nitrospirales</taxon>
        <taxon>Nitrospiraceae</taxon>
        <taxon>Nitrospira</taxon>
    </lineage>
</organism>
<keyword evidence="3 6" id="KW-0808">Transferase</keyword>
<dbReference type="KEGG" id="nmv:NITMOv2_2623"/>
<dbReference type="PANTHER" id="PTHR43630">
    <property type="entry name" value="POLY-BETA-1,6-N-ACETYL-D-GLUCOSAMINE SYNTHASE"/>
    <property type="match status" value="1"/>
</dbReference>
<reference evidence="6 7" key="1">
    <citation type="journal article" date="2015" name="Proc. Natl. Acad. Sci. U.S.A.">
        <title>Expanded metabolic versatility of ubiquitous nitrite-oxidizing bacteria from the genus Nitrospira.</title>
        <authorList>
            <person name="Koch H."/>
            <person name="Lucker S."/>
            <person name="Albertsen M."/>
            <person name="Kitzinger K."/>
            <person name="Herbold C."/>
            <person name="Spieck E."/>
            <person name="Nielsen P.H."/>
            <person name="Wagner M."/>
            <person name="Daims H."/>
        </authorList>
    </citation>
    <scope>NUCLEOTIDE SEQUENCE [LARGE SCALE GENOMIC DNA]</scope>
    <source>
        <strain evidence="6 7">NSP M-1</strain>
    </source>
</reference>
<dbReference type="InterPro" id="IPR001173">
    <property type="entry name" value="Glyco_trans_2-like"/>
</dbReference>
<evidence type="ECO:0000259" key="5">
    <source>
        <dbReference type="Pfam" id="PF00535"/>
    </source>
</evidence>
<dbReference type="PANTHER" id="PTHR43630:SF1">
    <property type="entry name" value="POLY-BETA-1,6-N-ACETYL-D-GLUCOSAMINE SYNTHASE"/>
    <property type="match status" value="1"/>
</dbReference>
<dbReference type="CDD" id="cd06439">
    <property type="entry name" value="CESA_like_1"/>
    <property type="match status" value="1"/>
</dbReference>
<dbReference type="EMBL" id="CP011801">
    <property type="protein sequence ID" value="ALA59036.1"/>
    <property type="molecule type" value="Genomic_DNA"/>
</dbReference>
<keyword evidence="2 6" id="KW-0328">Glycosyltransferase</keyword>
<comment type="similarity">
    <text evidence="1">Belongs to the glycosyltransferase 2 family.</text>
</comment>
<proteinExistence type="inferred from homology"/>
<accession>A0A0K2GDK4</accession>
<evidence type="ECO:0000313" key="6">
    <source>
        <dbReference type="EMBL" id="ALA59036.1"/>
    </source>
</evidence>
<dbReference type="Pfam" id="PF00535">
    <property type="entry name" value="Glycos_transf_2"/>
    <property type="match status" value="1"/>
</dbReference>
<feature type="domain" description="Glycosyltransferase 2-like" evidence="5">
    <location>
        <begin position="51"/>
        <end position="192"/>
    </location>
</feature>
<evidence type="ECO:0000256" key="3">
    <source>
        <dbReference type="ARBA" id="ARBA00022679"/>
    </source>
</evidence>
<feature type="transmembrane region" description="Helical" evidence="4">
    <location>
        <begin position="6"/>
        <end position="30"/>
    </location>
</feature>
<keyword evidence="4" id="KW-0812">Transmembrane</keyword>
<evidence type="ECO:0000256" key="4">
    <source>
        <dbReference type="SAM" id="Phobius"/>
    </source>
</evidence>
<keyword evidence="4" id="KW-1133">Transmembrane helix</keyword>
<name>A0A0K2GDK4_NITMO</name>
<dbReference type="RefSeq" id="WP_053380119.1">
    <property type="nucleotide sequence ID" value="NZ_CP011801.1"/>
</dbReference>
<dbReference type="EC" id="2.4.-.-" evidence="6"/>
<dbReference type="Gene3D" id="3.90.550.10">
    <property type="entry name" value="Spore Coat Polysaccharide Biosynthesis Protein SpsA, Chain A"/>
    <property type="match status" value="1"/>
</dbReference>
<keyword evidence="4" id="KW-0472">Membrane</keyword>
<dbReference type="AlphaFoldDB" id="A0A0K2GDK4"/>
<protein>
    <submittedName>
        <fullName evidence="6">Glycosyl transferase, family 2</fullName>
        <ecNumber evidence="6">2.4.-.-</ecNumber>
    </submittedName>
</protein>
<gene>
    <name evidence="6" type="ORF">NITMOv2_2623</name>
</gene>
<dbReference type="STRING" id="42253.NITMOv2_2623"/>
<dbReference type="SUPFAM" id="SSF53448">
    <property type="entry name" value="Nucleotide-diphospho-sugar transferases"/>
    <property type="match status" value="1"/>
</dbReference>
<evidence type="ECO:0000256" key="1">
    <source>
        <dbReference type="ARBA" id="ARBA00006739"/>
    </source>
</evidence>
<evidence type="ECO:0000256" key="2">
    <source>
        <dbReference type="ARBA" id="ARBA00022676"/>
    </source>
</evidence>